<dbReference type="InterPro" id="IPR024072">
    <property type="entry name" value="DHFR-like_dom_sf"/>
</dbReference>
<dbReference type="RefSeq" id="WP_172989971.1">
    <property type="nucleotide sequence ID" value="NZ_CP054038.1"/>
</dbReference>
<feature type="domain" description="Bacterial bifunctional deaminase-reductase C-terminal" evidence="1">
    <location>
        <begin position="113"/>
        <end position="172"/>
    </location>
</feature>
<name>A0A7D4Q0Y4_9MICO</name>
<sequence>MTRVIFYTATTLNGFLADDEDSLDWLFSVPGGDGGGDDFTAFLSGVGVLVQGSSTYEWVLRHEELLEHPEKWPSYYGDRPTWVFTSRDLPVVPGADIRFASGSVRDQWADIRAAAGERDVWIVGGGDLAGQFADAGLLDEIVVSVAPATVVSGKPLMPRRLGAERLRLTALRQAGAFAELTYAVGPIGADTPSGG</sequence>
<dbReference type="GO" id="GO:0009231">
    <property type="term" value="P:riboflavin biosynthetic process"/>
    <property type="evidence" value="ECO:0007669"/>
    <property type="project" value="InterPro"/>
</dbReference>
<organism evidence="2 3">
    <name type="scientific">Microbacterium hominis</name>
    <dbReference type="NCBI Taxonomy" id="162426"/>
    <lineage>
        <taxon>Bacteria</taxon>
        <taxon>Bacillati</taxon>
        <taxon>Actinomycetota</taxon>
        <taxon>Actinomycetes</taxon>
        <taxon>Micrococcales</taxon>
        <taxon>Microbacteriaceae</taxon>
        <taxon>Microbacterium</taxon>
    </lineage>
</organism>
<evidence type="ECO:0000313" key="3">
    <source>
        <dbReference type="Proteomes" id="UP000502498"/>
    </source>
</evidence>
<dbReference type="GO" id="GO:0008703">
    <property type="term" value="F:5-amino-6-(5-phosphoribosylamino)uracil reductase activity"/>
    <property type="evidence" value="ECO:0007669"/>
    <property type="project" value="InterPro"/>
</dbReference>
<protein>
    <submittedName>
        <fullName evidence="2">Dihydrofolate reductase</fullName>
    </submittedName>
</protein>
<dbReference type="Pfam" id="PF01872">
    <property type="entry name" value="RibD_C"/>
    <property type="match status" value="1"/>
</dbReference>
<accession>A0A7D4Q0Y4</accession>
<proteinExistence type="predicted"/>
<dbReference type="Gene3D" id="3.40.430.10">
    <property type="entry name" value="Dihydrofolate Reductase, subunit A"/>
    <property type="match status" value="1"/>
</dbReference>
<dbReference type="EMBL" id="CP054038">
    <property type="protein sequence ID" value="QKJ19532.1"/>
    <property type="molecule type" value="Genomic_DNA"/>
</dbReference>
<dbReference type="InterPro" id="IPR050765">
    <property type="entry name" value="Riboflavin_Biosynth_HTPR"/>
</dbReference>
<dbReference type="PANTHER" id="PTHR38011:SF11">
    <property type="entry name" value="2,5-DIAMINO-6-RIBOSYLAMINO-4(3H)-PYRIMIDINONE 5'-PHOSPHATE REDUCTASE"/>
    <property type="match status" value="1"/>
</dbReference>
<evidence type="ECO:0000313" key="2">
    <source>
        <dbReference type="EMBL" id="QKJ19532.1"/>
    </source>
</evidence>
<dbReference type="Proteomes" id="UP000502498">
    <property type="component" value="Chromosome"/>
</dbReference>
<reference evidence="2 3" key="1">
    <citation type="submission" date="2020-05" db="EMBL/GenBank/DDBJ databases">
        <title>Strain PA2F3 complete genome.</title>
        <authorList>
            <person name="Kim Y.-S."/>
            <person name="Kim S.-J."/>
            <person name="Jung H.-k."/>
            <person name="Kim S.-E."/>
            <person name="Kim K.-H."/>
        </authorList>
    </citation>
    <scope>NUCLEOTIDE SEQUENCE [LARGE SCALE GENOMIC DNA]</scope>
    <source>
        <strain evidence="2 3">PA2F3</strain>
    </source>
</reference>
<dbReference type="SUPFAM" id="SSF53597">
    <property type="entry name" value="Dihydrofolate reductase-like"/>
    <property type="match status" value="1"/>
</dbReference>
<gene>
    <name evidence="2" type="ORF">HQM25_09260</name>
</gene>
<dbReference type="PANTHER" id="PTHR38011">
    <property type="entry name" value="DIHYDROFOLATE REDUCTASE FAMILY PROTEIN (AFU_ORTHOLOGUE AFUA_8G06820)"/>
    <property type="match status" value="1"/>
</dbReference>
<dbReference type="AlphaFoldDB" id="A0A7D4Q0Y4"/>
<dbReference type="InterPro" id="IPR002734">
    <property type="entry name" value="RibDG_C"/>
</dbReference>
<evidence type="ECO:0000259" key="1">
    <source>
        <dbReference type="Pfam" id="PF01872"/>
    </source>
</evidence>